<organism evidence="4 5">
    <name type="scientific">Coemansia guatemalensis</name>
    <dbReference type="NCBI Taxonomy" id="2761395"/>
    <lineage>
        <taxon>Eukaryota</taxon>
        <taxon>Fungi</taxon>
        <taxon>Fungi incertae sedis</taxon>
        <taxon>Zoopagomycota</taxon>
        <taxon>Kickxellomycotina</taxon>
        <taxon>Kickxellomycetes</taxon>
        <taxon>Kickxellales</taxon>
        <taxon>Kickxellaceae</taxon>
        <taxon>Coemansia</taxon>
    </lineage>
</organism>
<gene>
    <name evidence="4" type="ORF">H4R20_000591</name>
</gene>
<evidence type="ECO:0000256" key="3">
    <source>
        <dbReference type="SAM" id="MobiDB-lite"/>
    </source>
</evidence>
<sequence>MAVESGKLVEHESALRDLEAINEDINVIVEQLGMYDAGVDEEAALHAKYELKKAPLYKKRQDVVANIPKFWLTCLEKHPIITSLIEMEDAEAIAYLESIEIERSTETPINYKIIFVFGENPYFAQRRLVKEFDFSNKGDVKVTNHEIKWNADKDLTASAKKAKAGREEANDGSDQFSENEEASFFCWFDDENGSELADLIANDLFPNAGMYYAGTINSDDEDELAEFELGDSEGEENDGSEEEAEDAPTSKRAKHD</sequence>
<dbReference type="PANTHER" id="PTHR11875">
    <property type="entry name" value="TESTIS-SPECIFIC Y-ENCODED PROTEIN"/>
    <property type="match status" value="1"/>
</dbReference>
<dbReference type="OrthoDB" id="19419at2759"/>
<dbReference type="Proteomes" id="UP001140094">
    <property type="component" value="Unassembled WGS sequence"/>
</dbReference>
<evidence type="ECO:0000256" key="1">
    <source>
        <dbReference type="ARBA" id="ARBA00009947"/>
    </source>
</evidence>
<dbReference type="GO" id="GO:0005634">
    <property type="term" value="C:nucleus"/>
    <property type="evidence" value="ECO:0007669"/>
    <property type="project" value="InterPro"/>
</dbReference>
<feature type="compositionally biased region" description="Acidic residues" evidence="3">
    <location>
        <begin position="218"/>
        <end position="246"/>
    </location>
</feature>
<dbReference type="InterPro" id="IPR002164">
    <property type="entry name" value="NAP_family"/>
</dbReference>
<evidence type="ECO:0000313" key="5">
    <source>
        <dbReference type="Proteomes" id="UP001140094"/>
    </source>
</evidence>
<reference evidence="4" key="1">
    <citation type="submission" date="2022-07" db="EMBL/GenBank/DDBJ databases">
        <title>Phylogenomic reconstructions and comparative analyses of Kickxellomycotina fungi.</title>
        <authorList>
            <person name="Reynolds N.K."/>
            <person name="Stajich J.E."/>
            <person name="Barry K."/>
            <person name="Grigoriev I.V."/>
            <person name="Crous P."/>
            <person name="Smith M.E."/>
        </authorList>
    </citation>
    <scope>NUCLEOTIDE SEQUENCE</scope>
    <source>
        <strain evidence="4">NRRL 1565</strain>
    </source>
</reference>
<dbReference type="InterPro" id="IPR037231">
    <property type="entry name" value="NAP-like_sf"/>
</dbReference>
<dbReference type="Pfam" id="PF00956">
    <property type="entry name" value="NAP"/>
    <property type="match status" value="1"/>
</dbReference>
<comment type="caution">
    <text evidence="4">The sequence shown here is derived from an EMBL/GenBank/DDBJ whole genome shotgun (WGS) entry which is preliminary data.</text>
</comment>
<dbReference type="EMBL" id="JANBUO010000020">
    <property type="protein sequence ID" value="KAJ2808849.1"/>
    <property type="molecule type" value="Genomic_DNA"/>
</dbReference>
<protein>
    <recommendedName>
        <fullName evidence="6">NAP-domain-containing protein</fullName>
    </recommendedName>
</protein>
<comment type="similarity">
    <text evidence="1 2">Belongs to the nucleosome assembly protein (NAP) family.</text>
</comment>
<dbReference type="SUPFAM" id="SSF143113">
    <property type="entry name" value="NAP-like"/>
    <property type="match status" value="1"/>
</dbReference>
<dbReference type="GO" id="GO:0006334">
    <property type="term" value="P:nucleosome assembly"/>
    <property type="evidence" value="ECO:0007669"/>
    <property type="project" value="InterPro"/>
</dbReference>
<evidence type="ECO:0000313" key="4">
    <source>
        <dbReference type="EMBL" id="KAJ2808849.1"/>
    </source>
</evidence>
<dbReference type="Gene3D" id="3.30.1120.90">
    <property type="entry name" value="Nucleosome assembly protein"/>
    <property type="match status" value="1"/>
</dbReference>
<evidence type="ECO:0000256" key="2">
    <source>
        <dbReference type="RuleBase" id="RU003876"/>
    </source>
</evidence>
<proteinExistence type="inferred from homology"/>
<keyword evidence="5" id="KW-1185">Reference proteome</keyword>
<feature type="region of interest" description="Disordered" evidence="3">
    <location>
        <begin position="216"/>
        <end position="256"/>
    </location>
</feature>
<name>A0A9W8HYL4_9FUNG</name>
<dbReference type="AlphaFoldDB" id="A0A9W8HYL4"/>
<accession>A0A9W8HYL4</accession>
<evidence type="ECO:0008006" key="6">
    <source>
        <dbReference type="Google" id="ProtNLM"/>
    </source>
</evidence>